<proteinExistence type="predicted"/>
<dbReference type="AlphaFoldDB" id="A0A0A9ALN4"/>
<reference evidence="1" key="1">
    <citation type="submission" date="2014-09" db="EMBL/GenBank/DDBJ databases">
        <authorList>
            <person name="Magalhaes I.L.F."/>
            <person name="Oliveira U."/>
            <person name="Santos F.R."/>
            <person name="Vidigal T.H.D.A."/>
            <person name="Brescovit A.D."/>
            <person name="Santos A.J."/>
        </authorList>
    </citation>
    <scope>NUCLEOTIDE SEQUENCE</scope>
    <source>
        <tissue evidence="1">Shoot tissue taken approximately 20 cm above the soil surface</tissue>
    </source>
</reference>
<dbReference type="EMBL" id="GBRH01249898">
    <property type="protein sequence ID" value="JAD47997.1"/>
    <property type="molecule type" value="Transcribed_RNA"/>
</dbReference>
<sequence>MEFFILHALNKLPSHLTWRIFTPDLICMFP</sequence>
<reference evidence="1" key="2">
    <citation type="journal article" date="2015" name="Data Brief">
        <title>Shoot transcriptome of the giant reed, Arundo donax.</title>
        <authorList>
            <person name="Barrero R.A."/>
            <person name="Guerrero F.D."/>
            <person name="Moolhuijzen P."/>
            <person name="Goolsby J.A."/>
            <person name="Tidwell J."/>
            <person name="Bellgard S.E."/>
            <person name="Bellgard M.I."/>
        </authorList>
    </citation>
    <scope>NUCLEOTIDE SEQUENCE</scope>
    <source>
        <tissue evidence="1">Shoot tissue taken approximately 20 cm above the soil surface</tissue>
    </source>
</reference>
<protein>
    <submittedName>
        <fullName evidence="1">Uncharacterized protein</fullName>
    </submittedName>
</protein>
<evidence type="ECO:0000313" key="1">
    <source>
        <dbReference type="EMBL" id="JAD47997.1"/>
    </source>
</evidence>
<accession>A0A0A9ALN4</accession>
<name>A0A0A9ALN4_ARUDO</name>
<organism evidence="1">
    <name type="scientific">Arundo donax</name>
    <name type="common">Giant reed</name>
    <name type="synonym">Donax arundinaceus</name>
    <dbReference type="NCBI Taxonomy" id="35708"/>
    <lineage>
        <taxon>Eukaryota</taxon>
        <taxon>Viridiplantae</taxon>
        <taxon>Streptophyta</taxon>
        <taxon>Embryophyta</taxon>
        <taxon>Tracheophyta</taxon>
        <taxon>Spermatophyta</taxon>
        <taxon>Magnoliopsida</taxon>
        <taxon>Liliopsida</taxon>
        <taxon>Poales</taxon>
        <taxon>Poaceae</taxon>
        <taxon>PACMAD clade</taxon>
        <taxon>Arundinoideae</taxon>
        <taxon>Arundineae</taxon>
        <taxon>Arundo</taxon>
    </lineage>
</organism>